<evidence type="ECO:0008006" key="3">
    <source>
        <dbReference type="Google" id="ProtNLM"/>
    </source>
</evidence>
<gene>
    <name evidence="1" type="ORF">GCM10008088_19330</name>
</gene>
<proteinExistence type="predicted"/>
<organism evidence="1 2">
    <name type="scientific">Mesonia mobilis</name>
    <dbReference type="NCBI Taxonomy" id="369791"/>
    <lineage>
        <taxon>Bacteria</taxon>
        <taxon>Pseudomonadati</taxon>
        <taxon>Bacteroidota</taxon>
        <taxon>Flavobacteriia</taxon>
        <taxon>Flavobacteriales</taxon>
        <taxon>Flavobacteriaceae</taxon>
        <taxon>Mesonia</taxon>
    </lineage>
</organism>
<dbReference type="GeneID" id="94369598"/>
<dbReference type="EMBL" id="BMWY01000005">
    <property type="protein sequence ID" value="GGZ57931.1"/>
    <property type="molecule type" value="Genomic_DNA"/>
</dbReference>
<dbReference type="RefSeq" id="WP_027884484.1">
    <property type="nucleotide sequence ID" value="NZ_BMWY01000005.1"/>
</dbReference>
<comment type="caution">
    <text evidence="1">The sequence shown here is derived from an EMBL/GenBank/DDBJ whole genome shotgun (WGS) entry which is preliminary data.</text>
</comment>
<sequence length="182" mass="20890">MKDKLLTDLLQLNTTPENRKFFTQKLLVSPQLIEVVPVFILDEHKDVSGKAARALELVCQKDAALIFQHKKKLFKIASIAKQDDVIRPLAKIFELWTLDHFSKNPTIQLQTKDQEKITTICFDWLISPQKVAPQAYSMQTLYLLGTKTAWIHPELKLILEQNYARGTSGYKARARKILTEIG</sequence>
<protein>
    <recommendedName>
        <fullName evidence="3">Adenylosuccinate lyase</fullName>
    </recommendedName>
</protein>
<name>A0ABQ3BUF1_9FLAO</name>
<evidence type="ECO:0000313" key="2">
    <source>
        <dbReference type="Proteomes" id="UP000615593"/>
    </source>
</evidence>
<evidence type="ECO:0000313" key="1">
    <source>
        <dbReference type="EMBL" id="GGZ57931.1"/>
    </source>
</evidence>
<accession>A0ABQ3BUF1</accession>
<keyword evidence="2" id="KW-1185">Reference proteome</keyword>
<reference evidence="2" key="1">
    <citation type="journal article" date="2019" name="Int. J. Syst. Evol. Microbiol.">
        <title>The Global Catalogue of Microorganisms (GCM) 10K type strain sequencing project: providing services to taxonomists for standard genome sequencing and annotation.</title>
        <authorList>
            <consortium name="The Broad Institute Genomics Platform"/>
            <consortium name="The Broad Institute Genome Sequencing Center for Infectious Disease"/>
            <person name="Wu L."/>
            <person name="Ma J."/>
        </authorList>
    </citation>
    <scope>NUCLEOTIDE SEQUENCE [LARGE SCALE GENOMIC DNA]</scope>
    <source>
        <strain evidence="2">KCTC 12708</strain>
    </source>
</reference>
<dbReference type="Proteomes" id="UP000615593">
    <property type="component" value="Unassembled WGS sequence"/>
</dbReference>